<organism evidence="2">
    <name type="scientific">Cyanothece sp. (strain PCC 7425 / ATCC 29141)</name>
    <dbReference type="NCBI Taxonomy" id="395961"/>
    <lineage>
        <taxon>Bacteria</taxon>
        <taxon>Bacillati</taxon>
        <taxon>Cyanobacteriota</taxon>
        <taxon>Cyanophyceae</taxon>
        <taxon>Gomontiellales</taxon>
        <taxon>Cyanothecaceae</taxon>
        <taxon>Cyanothece</taxon>
    </lineage>
</organism>
<gene>
    <name evidence="2" type="ordered locus">Cyan7425_2611</name>
</gene>
<accession>B8HJL3</accession>
<proteinExistence type="predicted"/>
<evidence type="ECO:0000259" key="1">
    <source>
        <dbReference type="Pfam" id="PF20247"/>
    </source>
</evidence>
<dbReference type="OrthoDB" id="337432at2"/>
<dbReference type="Pfam" id="PF20247">
    <property type="entry name" value="DUF6602"/>
    <property type="match status" value="1"/>
</dbReference>
<dbReference type="InterPro" id="IPR046537">
    <property type="entry name" value="DUF6602"/>
</dbReference>
<dbReference type="AlphaFoldDB" id="B8HJL3"/>
<dbReference type="HOGENOM" id="CLU_074058_0_0_3"/>
<dbReference type="STRING" id="395961.Cyan7425_2611"/>
<protein>
    <recommendedName>
        <fullName evidence="1">DUF6602 domain-containing protein</fullName>
    </recommendedName>
</protein>
<dbReference type="KEGG" id="cyn:Cyan7425_2611"/>
<reference evidence="2" key="1">
    <citation type="submission" date="2009-01" db="EMBL/GenBank/DDBJ databases">
        <title>Complete sequence of chromosome Cyanothece sp. PCC 7425.</title>
        <authorList>
            <consortium name="US DOE Joint Genome Institute"/>
            <person name="Lucas S."/>
            <person name="Copeland A."/>
            <person name="Lapidus A."/>
            <person name="Glavina del Rio T."/>
            <person name="Dalin E."/>
            <person name="Tice H."/>
            <person name="Bruce D."/>
            <person name="Goodwin L."/>
            <person name="Pitluck S."/>
            <person name="Sims D."/>
            <person name="Meineke L."/>
            <person name="Brettin T."/>
            <person name="Detter J.C."/>
            <person name="Han C."/>
            <person name="Larimer F."/>
            <person name="Land M."/>
            <person name="Hauser L."/>
            <person name="Kyrpides N."/>
            <person name="Ovchinnikova G."/>
            <person name="Liberton M."/>
            <person name="Stoeckel J."/>
            <person name="Banerjee A."/>
            <person name="Singh A."/>
            <person name="Page L."/>
            <person name="Sato H."/>
            <person name="Zhao L."/>
            <person name="Sherman L."/>
            <person name="Pakrasi H."/>
            <person name="Richardson P."/>
        </authorList>
    </citation>
    <scope>NUCLEOTIDE SEQUENCE</scope>
    <source>
        <strain evidence="2">PCC 7425</strain>
    </source>
</reference>
<evidence type="ECO:0000313" key="2">
    <source>
        <dbReference type="EMBL" id="ACL44966.1"/>
    </source>
</evidence>
<dbReference type="EMBL" id="CP001344">
    <property type="protein sequence ID" value="ACL44966.1"/>
    <property type="molecule type" value="Genomic_DNA"/>
</dbReference>
<feature type="domain" description="DUF6602" evidence="1">
    <location>
        <begin position="36"/>
        <end position="137"/>
    </location>
</feature>
<name>B8HJL3_CYAP4</name>
<sequence length="325" mass="36525">MSLPNRTSQGATARWFAQTARDIQEDYERIYVAARNDPQYAGHEAESAWKSLLERWLPPHYEVGVRKYILPDVSTVEPSESNCFETDIVIFNPTYPKPLREKAEVLSGGILAAFFVRLTIDADGIRDASKRAALLKKASTVRLNTLRLHLQGPFSVGLLAHSHSWKAEASAPFENVQRNLGRFNREFAGLPREVLDFTCIADLALWSTTFALRLPGMFNFPLIGLPFELQNGFVEVGISADTDTEVPPVARLVLQLIYRISYVDPTLRHWALGLLAALPVGLHRNVDWRYWALHDALPEGVIKEVQRRGFDNIGGGQNDWASIFA</sequence>